<name>A0ABY5RCX9_HALLR</name>
<evidence type="ECO:0000313" key="4">
    <source>
        <dbReference type="EMBL" id="UVE49440.1"/>
    </source>
</evidence>
<feature type="domain" description="ChlI/MoxR AAA lid" evidence="3">
    <location>
        <begin position="267"/>
        <end position="339"/>
    </location>
</feature>
<evidence type="ECO:0000259" key="3">
    <source>
        <dbReference type="Pfam" id="PF17863"/>
    </source>
</evidence>
<dbReference type="InterPro" id="IPR041628">
    <property type="entry name" value="ChlI/MoxR_AAA_lid"/>
</dbReference>
<dbReference type="PIRSF" id="PIRSF002849">
    <property type="entry name" value="AAA_ATPase_chaperone_MoxR_prd"/>
    <property type="match status" value="1"/>
</dbReference>
<dbReference type="Gene3D" id="3.40.50.300">
    <property type="entry name" value="P-loop containing nucleotide triphosphate hydrolases"/>
    <property type="match status" value="1"/>
</dbReference>
<feature type="compositionally biased region" description="Acidic residues" evidence="1">
    <location>
        <begin position="1"/>
        <end position="16"/>
    </location>
</feature>
<dbReference type="PANTHER" id="PTHR42759">
    <property type="entry name" value="MOXR FAMILY PROTEIN"/>
    <property type="match status" value="1"/>
</dbReference>
<dbReference type="GeneID" id="74529428"/>
<dbReference type="PANTHER" id="PTHR42759:SF1">
    <property type="entry name" value="MAGNESIUM-CHELATASE SUBUNIT CHLD"/>
    <property type="match status" value="1"/>
</dbReference>
<sequence length="342" mass="37972">MSDEQDWNWDTPDDTDVQTGTDTSATSGVALSEMSLEDLQSSVAAVKSEVGKRIIGQHEVVERLLVCILCDGNALLESNPGLGKTTLVRALTEATDLQFSRIQNTPDLMPSDITGTEIIRETSDGREFVFERGPIFANVVLADEINRATPKTQAALLEAMQEKQVTAAGETYQLPKPFFVLATQNPIDQGGTYPLPEAQTDRFLMKILVTYPEFDEERTIVQQYAEGGTVPEIERVLPRKHLLAAQQLVRQVPIADDIRDRAIELVRKTRNDDAIEFGASPRASMALVLAAKARAFIHGRTHVSWEDVAEMAPPVIRHRIILDFRAEREGLTPDDAIQRLIE</sequence>
<dbReference type="Proteomes" id="UP001058330">
    <property type="component" value="Chromosome"/>
</dbReference>
<dbReference type="CDD" id="cd00009">
    <property type="entry name" value="AAA"/>
    <property type="match status" value="1"/>
</dbReference>
<dbReference type="InterPro" id="IPR050764">
    <property type="entry name" value="CbbQ/NirQ/NorQ/GpvN"/>
</dbReference>
<accession>A0ABY5RCX9</accession>
<feature type="domain" description="ATPase AAA-3" evidence="2">
    <location>
        <begin position="74"/>
        <end position="205"/>
    </location>
</feature>
<organism evidence="4 5">
    <name type="scientific">Haloferax larsenii</name>
    <dbReference type="NCBI Taxonomy" id="302484"/>
    <lineage>
        <taxon>Archaea</taxon>
        <taxon>Methanobacteriati</taxon>
        <taxon>Methanobacteriota</taxon>
        <taxon>Stenosarchaea group</taxon>
        <taxon>Halobacteria</taxon>
        <taxon>Halobacteriales</taxon>
        <taxon>Haloferacaceae</taxon>
        <taxon>Haloferax</taxon>
    </lineage>
</organism>
<dbReference type="Pfam" id="PF17863">
    <property type="entry name" value="AAA_lid_2"/>
    <property type="match status" value="1"/>
</dbReference>
<dbReference type="EMBL" id="CP078063">
    <property type="protein sequence ID" value="UVE49440.1"/>
    <property type="molecule type" value="Genomic_DNA"/>
</dbReference>
<reference evidence="4" key="1">
    <citation type="submission" date="2021-07" db="EMBL/GenBank/DDBJ databases">
        <title>Studies on halocins as antimicrobial molecules from haloarchaea.</title>
        <authorList>
            <person name="Kumar S."/>
            <person name="Khare S.K."/>
        </authorList>
    </citation>
    <scope>NUCLEOTIDE SEQUENCE</scope>
    <source>
        <strain evidence="4">NCIM 5678</strain>
    </source>
</reference>
<dbReference type="InterPro" id="IPR011703">
    <property type="entry name" value="ATPase_AAA-3"/>
</dbReference>
<keyword evidence="5" id="KW-1185">Reference proteome</keyword>
<feature type="region of interest" description="Disordered" evidence="1">
    <location>
        <begin position="1"/>
        <end position="24"/>
    </location>
</feature>
<dbReference type="Pfam" id="PF07726">
    <property type="entry name" value="AAA_3"/>
    <property type="match status" value="1"/>
</dbReference>
<protein>
    <submittedName>
        <fullName evidence="4">MoxR family ATPase</fullName>
    </submittedName>
</protein>
<evidence type="ECO:0000313" key="5">
    <source>
        <dbReference type="Proteomes" id="UP001058330"/>
    </source>
</evidence>
<dbReference type="Gene3D" id="1.10.8.80">
    <property type="entry name" value="Magnesium chelatase subunit I, C-Terminal domain"/>
    <property type="match status" value="1"/>
</dbReference>
<evidence type="ECO:0000256" key="1">
    <source>
        <dbReference type="SAM" id="MobiDB-lite"/>
    </source>
</evidence>
<dbReference type="InterPro" id="IPR027417">
    <property type="entry name" value="P-loop_NTPase"/>
</dbReference>
<dbReference type="SUPFAM" id="SSF52540">
    <property type="entry name" value="P-loop containing nucleoside triphosphate hydrolases"/>
    <property type="match status" value="1"/>
</dbReference>
<evidence type="ECO:0000259" key="2">
    <source>
        <dbReference type="Pfam" id="PF07726"/>
    </source>
</evidence>
<proteinExistence type="predicted"/>
<dbReference type="RefSeq" id="WP_425499524.1">
    <property type="nucleotide sequence ID" value="NZ_CP078063.1"/>
</dbReference>
<gene>
    <name evidence="4" type="ORF">KU306_10960</name>
</gene>